<dbReference type="SUPFAM" id="SSF52777">
    <property type="entry name" value="CoA-dependent acyltransferases"/>
    <property type="match status" value="1"/>
</dbReference>
<dbReference type="InterPro" id="IPR042231">
    <property type="entry name" value="Cho/carn_acyl_trans_2"/>
</dbReference>
<dbReference type="Proteomes" id="UP000284403">
    <property type="component" value="Unassembled WGS sequence"/>
</dbReference>
<comment type="caution">
    <text evidence="4">The sequence shown here is derived from an EMBL/GenBank/DDBJ whole genome shotgun (WGS) entry which is preliminary data.</text>
</comment>
<gene>
    <name evidence="4" type="ORF">Tco025E_00926</name>
</gene>
<dbReference type="RefSeq" id="XP_029232050.1">
    <property type="nucleotide sequence ID" value="XM_029367865.1"/>
</dbReference>
<evidence type="ECO:0000256" key="2">
    <source>
        <dbReference type="SAM" id="MobiDB-lite"/>
    </source>
</evidence>
<sequence>MSGRKKSSRGSHPTVSPTDEDGAAISLPADMLLPVVRKLSLRCKEVAFRPAHSRLVNLNCTRPHGALQEGELRARASSPEVPETLLTDIVTMVNDSQRLLRRAPDFSLETVFTNAMDLLHSAAFRLNWLDTVAKSCDSAVAYPFTAFRFMGPRPLSSSSAALPADEGVQRCVRTAETIQRILRVFAAASNNSQWQLQHLLFHVVRNEKASVKGLVSVNYNSRHITVCCGLYYYRVDVLDEDGFVADAEILAGRLQAVREHAERTERALFEQKLLPDAREELLAFYQLLGSLTKIDRTECAAVMERLKNSDPANAASLVDIDTGIFTVVLQSLDNKAASARWYRSALVLEEQEETGVLAVRGHSILVHGEDLMDFLTRVFSRDAASDGLSKSGDESFGAGKASTIDGGLPPGVEHLDLWLQWKHRKPMRPYAVAKPAPPAFPLPISQETGLSFVHLCMSAVLAVQQVLTPCTEFPTVLVAFPHRRGGLSAALMYSCEVEAFIRSLCCGSALVERHATKELALKALHSLAKIIDVCFHETYPIYSMAKLLLAEGKATATGACVDNAILGMVDLHVTIGMLGSGKKALDCETCLPLPSRFALTCGAAGRISQKSSVRGPSEATLSCAALKVSEANEASTLGAQLAACIAAKSQELLSLVSNVNPR</sequence>
<feature type="domain" description="Choline/carnitine acyltransferase" evidence="3">
    <location>
        <begin position="212"/>
        <end position="334"/>
    </location>
</feature>
<dbReference type="InterPro" id="IPR000542">
    <property type="entry name" value="Carn_acyl_trans"/>
</dbReference>
<protein>
    <submittedName>
        <fullName evidence="4">Acyltransferase</fullName>
        <ecNumber evidence="4">2.3.-.-</ecNumber>
    </submittedName>
</protein>
<dbReference type="Pfam" id="PF00755">
    <property type="entry name" value="Carn_acyltransf"/>
    <property type="match status" value="1"/>
</dbReference>
<dbReference type="GO" id="GO:0004092">
    <property type="term" value="F:carnitine O-acetyltransferase activity"/>
    <property type="evidence" value="ECO:0007669"/>
    <property type="project" value="TreeGrafter"/>
</dbReference>
<evidence type="ECO:0000313" key="4">
    <source>
        <dbReference type="EMBL" id="RNF26844.1"/>
    </source>
</evidence>
<dbReference type="Gene3D" id="3.30.559.70">
    <property type="entry name" value="Choline/Carnitine o-acyltransferase, domain 2"/>
    <property type="match status" value="1"/>
</dbReference>
<dbReference type="EMBL" id="MKKU01000025">
    <property type="protein sequence ID" value="RNF26844.1"/>
    <property type="molecule type" value="Genomic_DNA"/>
</dbReference>
<dbReference type="GO" id="GO:0009437">
    <property type="term" value="P:carnitine metabolic process"/>
    <property type="evidence" value="ECO:0007669"/>
    <property type="project" value="TreeGrafter"/>
</dbReference>
<dbReference type="AlphaFoldDB" id="A0A3S5IUM9"/>
<keyword evidence="1 4" id="KW-0012">Acyltransferase</keyword>
<dbReference type="OrthoDB" id="246450at2759"/>
<dbReference type="GeneID" id="40314537"/>
<keyword evidence="5" id="KW-1185">Reference proteome</keyword>
<dbReference type="EC" id="2.3.-.-" evidence="4"/>
<evidence type="ECO:0000313" key="5">
    <source>
        <dbReference type="Proteomes" id="UP000284403"/>
    </source>
</evidence>
<accession>A0A3S5IUM9</accession>
<reference evidence="4 5" key="1">
    <citation type="journal article" date="2018" name="BMC Genomics">
        <title>Genomic comparison of Trypanosoma conorhini and Trypanosoma rangeli to Trypanosoma cruzi strains of high and low virulence.</title>
        <authorList>
            <person name="Bradwell K.R."/>
            <person name="Koparde V.N."/>
            <person name="Matveyev A.V."/>
            <person name="Serrano M.G."/>
            <person name="Alves J.M."/>
            <person name="Parikh H."/>
            <person name="Huang B."/>
            <person name="Lee V."/>
            <person name="Espinosa-Alvarez O."/>
            <person name="Ortiz P.A."/>
            <person name="Costa-Martins A.G."/>
            <person name="Teixeira M.M."/>
            <person name="Buck G.A."/>
        </authorList>
    </citation>
    <scope>NUCLEOTIDE SEQUENCE [LARGE SCALE GENOMIC DNA]</scope>
    <source>
        <strain evidence="4 5">025E</strain>
    </source>
</reference>
<name>A0A3S5IUM9_9TRYP</name>
<dbReference type="PANTHER" id="PTHR22589:SF29">
    <property type="entry name" value="MITOCHONDRIAL CARNITINE O-ACETYLTRANSFERASE-RELATED"/>
    <property type="match status" value="1"/>
</dbReference>
<evidence type="ECO:0000256" key="1">
    <source>
        <dbReference type="ARBA" id="ARBA00023315"/>
    </source>
</evidence>
<proteinExistence type="predicted"/>
<evidence type="ECO:0000259" key="3">
    <source>
        <dbReference type="Pfam" id="PF00755"/>
    </source>
</evidence>
<feature type="region of interest" description="Disordered" evidence="2">
    <location>
        <begin position="1"/>
        <end position="22"/>
    </location>
</feature>
<dbReference type="InterPro" id="IPR039551">
    <property type="entry name" value="Cho/carn_acyl_trans"/>
</dbReference>
<organism evidence="4 5">
    <name type="scientific">Trypanosoma conorhini</name>
    <dbReference type="NCBI Taxonomy" id="83891"/>
    <lineage>
        <taxon>Eukaryota</taxon>
        <taxon>Discoba</taxon>
        <taxon>Euglenozoa</taxon>
        <taxon>Kinetoplastea</taxon>
        <taxon>Metakinetoplastina</taxon>
        <taxon>Trypanosomatida</taxon>
        <taxon>Trypanosomatidae</taxon>
        <taxon>Trypanosoma</taxon>
    </lineage>
</organism>
<keyword evidence="4" id="KW-0808">Transferase</keyword>
<dbReference type="GO" id="GO:0005739">
    <property type="term" value="C:mitochondrion"/>
    <property type="evidence" value="ECO:0007669"/>
    <property type="project" value="TreeGrafter"/>
</dbReference>
<dbReference type="PANTHER" id="PTHR22589">
    <property type="entry name" value="CARNITINE O-ACYLTRANSFERASE"/>
    <property type="match status" value="1"/>
</dbReference>